<evidence type="ECO:0000256" key="1">
    <source>
        <dbReference type="SAM" id="SignalP"/>
    </source>
</evidence>
<accession>A0A9D1HQ91</accession>
<organism evidence="2 3">
    <name type="scientific">Candidatus Fimiplasma intestinipullorum</name>
    <dbReference type="NCBI Taxonomy" id="2840825"/>
    <lineage>
        <taxon>Bacteria</taxon>
        <taxon>Bacillati</taxon>
        <taxon>Bacillota</taxon>
        <taxon>Clostridia</taxon>
        <taxon>Eubacteriales</taxon>
        <taxon>Candidatus Fimiplasma</taxon>
    </lineage>
</organism>
<proteinExistence type="predicted"/>
<sequence>MKKVKTLFLGVLCSMMMFGLVTGTSARASKKYSEAKMVTLGYVYLEYCASAYFDGSRYNGISAIERISGQGTYSKTGEVDRTTSVVVNGYASGPSVYNVGISATVYYNGRTTKPS</sequence>
<feature type="chain" id="PRO_5039644620" evidence="1">
    <location>
        <begin position="29"/>
        <end position="115"/>
    </location>
</feature>
<evidence type="ECO:0000313" key="2">
    <source>
        <dbReference type="EMBL" id="HIU14810.1"/>
    </source>
</evidence>
<protein>
    <submittedName>
        <fullName evidence="2">Uncharacterized protein</fullName>
    </submittedName>
</protein>
<feature type="signal peptide" evidence="1">
    <location>
        <begin position="1"/>
        <end position="28"/>
    </location>
</feature>
<keyword evidence="1" id="KW-0732">Signal</keyword>
<name>A0A9D1HQ91_9FIRM</name>
<reference evidence="2" key="1">
    <citation type="submission" date="2020-10" db="EMBL/GenBank/DDBJ databases">
        <authorList>
            <person name="Gilroy R."/>
        </authorList>
    </citation>
    <scope>NUCLEOTIDE SEQUENCE</scope>
    <source>
        <strain evidence="2">CHK195-11698</strain>
    </source>
</reference>
<evidence type="ECO:0000313" key="3">
    <source>
        <dbReference type="Proteomes" id="UP000824175"/>
    </source>
</evidence>
<gene>
    <name evidence="2" type="ORF">IAD15_12225</name>
</gene>
<comment type="caution">
    <text evidence="2">The sequence shown here is derived from an EMBL/GenBank/DDBJ whole genome shotgun (WGS) entry which is preliminary data.</text>
</comment>
<reference evidence="2" key="2">
    <citation type="journal article" date="2021" name="PeerJ">
        <title>Extensive microbial diversity within the chicken gut microbiome revealed by metagenomics and culture.</title>
        <authorList>
            <person name="Gilroy R."/>
            <person name="Ravi A."/>
            <person name="Getino M."/>
            <person name="Pursley I."/>
            <person name="Horton D.L."/>
            <person name="Alikhan N.F."/>
            <person name="Baker D."/>
            <person name="Gharbi K."/>
            <person name="Hall N."/>
            <person name="Watson M."/>
            <person name="Adriaenssens E.M."/>
            <person name="Foster-Nyarko E."/>
            <person name="Jarju S."/>
            <person name="Secka A."/>
            <person name="Antonio M."/>
            <person name="Oren A."/>
            <person name="Chaudhuri R.R."/>
            <person name="La Ragione R."/>
            <person name="Hildebrand F."/>
            <person name="Pallen M.J."/>
        </authorList>
    </citation>
    <scope>NUCLEOTIDE SEQUENCE</scope>
    <source>
        <strain evidence="2">CHK195-11698</strain>
    </source>
</reference>
<dbReference type="EMBL" id="DVMJ01000114">
    <property type="protein sequence ID" value="HIU14810.1"/>
    <property type="molecule type" value="Genomic_DNA"/>
</dbReference>
<dbReference type="AlphaFoldDB" id="A0A9D1HQ91"/>
<dbReference type="Proteomes" id="UP000824175">
    <property type="component" value="Unassembled WGS sequence"/>
</dbReference>